<dbReference type="PANTHER" id="PTHR41373:SF1">
    <property type="entry name" value="PHOSPHATIDYLGLYCEROL LYSYLTRANSFERASE C-TERMINAL DOMAIN-CONTAINING PROTEIN"/>
    <property type="match status" value="1"/>
</dbReference>
<dbReference type="InterPro" id="IPR016732">
    <property type="entry name" value="UCP018688"/>
</dbReference>
<accession>A0A096BXY2</accession>
<evidence type="ECO:0000313" key="3">
    <source>
        <dbReference type="Proteomes" id="UP000029628"/>
    </source>
</evidence>
<dbReference type="SUPFAM" id="SSF55729">
    <property type="entry name" value="Acyl-CoA N-acyltransferases (Nat)"/>
    <property type="match status" value="2"/>
</dbReference>
<proteinExistence type="predicted"/>
<feature type="domain" description="Phosphatidylglycerol lysyltransferase C-terminal" evidence="1">
    <location>
        <begin position="25"/>
        <end position="295"/>
    </location>
</feature>
<name>A0A096BXY2_9FIRM</name>
<gene>
    <name evidence="2" type="ORF">HMPREF0872_04195</name>
</gene>
<dbReference type="AlphaFoldDB" id="A0A096BXY2"/>
<dbReference type="PIRSF" id="PIRSF018688">
    <property type="entry name" value="UCP018688"/>
    <property type="match status" value="1"/>
</dbReference>
<dbReference type="RefSeq" id="WP_052076863.1">
    <property type="nucleotide sequence ID" value="NZ_JRNT01000008.1"/>
</dbReference>
<organism evidence="2 3">
    <name type="scientific">Veillonella montpellierensis DNF00314</name>
    <dbReference type="NCBI Taxonomy" id="1401067"/>
    <lineage>
        <taxon>Bacteria</taxon>
        <taxon>Bacillati</taxon>
        <taxon>Bacillota</taxon>
        <taxon>Negativicutes</taxon>
        <taxon>Veillonellales</taxon>
        <taxon>Veillonellaceae</taxon>
        <taxon>Veillonella</taxon>
    </lineage>
</organism>
<dbReference type="PANTHER" id="PTHR41373">
    <property type="entry name" value="DUF2156 DOMAIN-CONTAINING PROTEIN"/>
    <property type="match status" value="1"/>
</dbReference>
<evidence type="ECO:0000313" key="2">
    <source>
        <dbReference type="EMBL" id="KGF47597.1"/>
    </source>
</evidence>
<keyword evidence="3" id="KW-1185">Reference proteome</keyword>
<reference evidence="2 3" key="1">
    <citation type="submission" date="2014-07" db="EMBL/GenBank/DDBJ databases">
        <authorList>
            <person name="McCorrison J."/>
            <person name="Sanka R."/>
            <person name="Torralba M."/>
            <person name="Gillis M."/>
            <person name="Haft D.H."/>
            <person name="Methe B."/>
            <person name="Sutton G."/>
            <person name="Nelson K.E."/>
        </authorList>
    </citation>
    <scope>NUCLEOTIDE SEQUENCE [LARGE SCALE GENOMIC DNA]</scope>
    <source>
        <strain evidence="2 3">DNF00314</strain>
    </source>
</reference>
<sequence length="299" mass="34842">MLEFNRFELCDKPKIDKYFAEHHYEASDQCFTTLYMWQDAYGIGWAEDRGILFIKGGGKLEHLFLLPPFASKEAKFMDGVEKAREWYEANHIPFVFRGVSAEVKTLLEELYPNQFEFTPDRDNFEYIYKTDDLIHLAGKKFRQKKNHLNQFRMQNTNYEYVPITDDIIPLCRDTAAAWLNNHEDKEDGADDELVAINLLFDHWHELGLSGGAIVMYGRVEAFSIGEYLNDKIALIHIEKANPNVRGLYQAINNEFIRHSFADTEFVNREEDMGILGLRQAKESYHPDHFAEKYAAAYVG</sequence>
<dbReference type="Pfam" id="PF09924">
    <property type="entry name" value="LPG_synthase_C"/>
    <property type="match status" value="1"/>
</dbReference>
<comment type="caution">
    <text evidence="2">The sequence shown here is derived from an EMBL/GenBank/DDBJ whole genome shotgun (WGS) entry which is preliminary data.</text>
</comment>
<protein>
    <recommendedName>
        <fullName evidence="1">Phosphatidylglycerol lysyltransferase C-terminal domain-containing protein</fullName>
    </recommendedName>
</protein>
<evidence type="ECO:0000259" key="1">
    <source>
        <dbReference type="Pfam" id="PF09924"/>
    </source>
</evidence>
<dbReference type="InterPro" id="IPR024320">
    <property type="entry name" value="LPG_synthase_C"/>
</dbReference>
<dbReference type="Gene3D" id="3.40.630.30">
    <property type="match status" value="1"/>
</dbReference>
<dbReference type="Proteomes" id="UP000029628">
    <property type="component" value="Unassembled WGS sequence"/>
</dbReference>
<dbReference type="eggNOG" id="COG4866">
    <property type="taxonomic scope" value="Bacteria"/>
</dbReference>
<dbReference type="EMBL" id="JRNT01000008">
    <property type="protein sequence ID" value="KGF47597.1"/>
    <property type="molecule type" value="Genomic_DNA"/>
</dbReference>
<dbReference type="InterPro" id="IPR016181">
    <property type="entry name" value="Acyl_CoA_acyltransferase"/>
</dbReference>